<evidence type="ECO:0000256" key="2">
    <source>
        <dbReference type="ARBA" id="ARBA00005801"/>
    </source>
</evidence>
<evidence type="ECO:0000256" key="5">
    <source>
        <dbReference type="ARBA" id="ARBA00022692"/>
    </source>
</evidence>
<reference evidence="13" key="1">
    <citation type="journal article" date="2021" name="Microorganisms">
        <title>Acidisoma silvae sp. nov. and Acidisomacellulosilytica sp. nov., Two Acidophilic Bacteria Isolated from Decaying Wood, Hydrolyzing Cellulose and Producing Poly-3-hydroxybutyrate.</title>
        <authorList>
            <person name="Mieszkin S."/>
            <person name="Pouder E."/>
            <person name="Uroz S."/>
            <person name="Simon-Colin C."/>
            <person name="Alain K."/>
        </authorList>
    </citation>
    <scope>NUCLEOTIDE SEQUENCE</scope>
    <source>
        <strain evidence="13">HW T2.11</strain>
    </source>
</reference>
<dbReference type="Proteomes" id="UP000708298">
    <property type="component" value="Unassembled WGS sequence"/>
</dbReference>
<feature type="domain" description="Prepilin peptidase A24 N-terminal" evidence="12">
    <location>
        <begin position="12"/>
        <end position="91"/>
    </location>
</feature>
<keyword evidence="4" id="KW-0997">Cell inner membrane</keyword>
<dbReference type="PANTHER" id="PTHR30487:SF0">
    <property type="entry name" value="PREPILIN LEADER PEPTIDASE_N-METHYLTRANSFERASE-RELATED"/>
    <property type="match status" value="1"/>
</dbReference>
<dbReference type="RefSeq" id="WP_227322624.1">
    <property type="nucleotide sequence ID" value="NZ_JAESVB010000009.1"/>
</dbReference>
<dbReference type="Pfam" id="PF06750">
    <property type="entry name" value="A24_N_bact"/>
    <property type="match status" value="1"/>
</dbReference>
<dbReference type="EMBL" id="JAESVB010000009">
    <property type="protein sequence ID" value="MCB8876966.1"/>
    <property type="molecule type" value="Genomic_DNA"/>
</dbReference>
<evidence type="ECO:0000259" key="11">
    <source>
        <dbReference type="Pfam" id="PF01478"/>
    </source>
</evidence>
<evidence type="ECO:0000256" key="6">
    <source>
        <dbReference type="ARBA" id="ARBA00022989"/>
    </source>
</evidence>
<evidence type="ECO:0000313" key="13">
    <source>
        <dbReference type="EMBL" id="MCB8876966.1"/>
    </source>
</evidence>
<evidence type="ECO:0000256" key="7">
    <source>
        <dbReference type="ARBA" id="ARBA00023136"/>
    </source>
</evidence>
<dbReference type="InterPro" id="IPR000045">
    <property type="entry name" value="Prepilin_IV_endopep_pep"/>
</dbReference>
<keyword evidence="7 10" id="KW-0472">Membrane</keyword>
<keyword evidence="9" id="KW-0808">Transferase</keyword>
<sequence length="260" mass="27461">MMLPIWLFMLILAPIAGSFLGVIVRRLGTGRSPVRGRSACEACGVTIASYDLVPLISFAVLGGACRHCRKPIALFHPAVEAAAILLALWAMTVAGGVWLALSCGLGWMLLGLALCDAAQYRLPDALTLTLLIMGLAMTVAFLPAATADHALAAALGYGLFRLMGWIYMQLRGVAGLGQGDAKLLAASGAWLGLAALPNLILIAAASALVFALFMKARGKAIDAQTKLAFGPFIALATWLIWLYGQDDVFKFSPYLLTVLK</sequence>
<evidence type="ECO:0000256" key="8">
    <source>
        <dbReference type="RuleBase" id="RU003793"/>
    </source>
</evidence>
<accession>A0A963YTU9</accession>
<dbReference type="AlphaFoldDB" id="A0A963YTU9"/>
<evidence type="ECO:0000256" key="1">
    <source>
        <dbReference type="ARBA" id="ARBA00004429"/>
    </source>
</evidence>
<keyword evidence="14" id="KW-1185">Reference proteome</keyword>
<feature type="transmembrane region" description="Helical" evidence="10">
    <location>
        <begin position="97"/>
        <end position="118"/>
    </location>
</feature>
<dbReference type="GO" id="GO:0032259">
    <property type="term" value="P:methylation"/>
    <property type="evidence" value="ECO:0007669"/>
    <property type="project" value="UniProtKB-KW"/>
</dbReference>
<dbReference type="Pfam" id="PF01478">
    <property type="entry name" value="Peptidase_A24"/>
    <property type="match status" value="1"/>
</dbReference>
<evidence type="ECO:0000256" key="4">
    <source>
        <dbReference type="ARBA" id="ARBA00022519"/>
    </source>
</evidence>
<dbReference type="PANTHER" id="PTHR30487">
    <property type="entry name" value="TYPE 4 PREPILIN-LIKE PROTEINS LEADER PEPTIDE-PROCESSING ENZYME"/>
    <property type="match status" value="1"/>
</dbReference>
<feature type="transmembrane region" description="Helical" evidence="10">
    <location>
        <begin position="226"/>
        <end position="244"/>
    </location>
</feature>
<feature type="domain" description="Prepilin type IV endopeptidase peptidase" evidence="11">
    <location>
        <begin position="105"/>
        <end position="212"/>
    </location>
</feature>
<protein>
    <recommendedName>
        <fullName evidence="9">Prepilin leader peptidase/N-methyltransferase</fullName>
        <ecNumber evidence="9">2.1.1.-</ecNumber>
        <ecNumber evidence="9">3.4.23.43</ecNumber>
    </recommendedName>
</protein>
<dbReference type="PRINTS" id="PR00864">
    <property type="entry name" value="PREPILNPTASE"/>
</dbReference>
<keyword evidence="9" id="KW-0511">Multifunctional enzyme</keyword>
<proteinExistence type="inferred from homology"/>
<dbReference type="GO" id="GO:0004190">
    <property type="term" value="F:aspartic-type endopeptidase activity"/>
    <property type="evidence" value="ECO:0007669"/>
    <property type="project" value="UniProtKB-EC"/>
</dbReference>
<keyword evidence="6 10" id="KW-1133">Transmembrane helix</keyword>
<dbReference type="EC" id="3.4.23.43" evidence="9"/>
<organism evidence="13 14">
    <name type="scientific">Acidisoma silvae</name>
    <dbReference type="NCBI Taxonomy" id="2802396"/>
    <lineage>
        <taxon>Bacteria</taxon>
        <taxon>Pseudomonadati</taxon>
        <taxon>Pseudomonadota</taxon>
        <taxon>Alphaproteobacteria</taxon>
        <taxon>Acetobacterales</taxon>
        <taxon>Acidocellaceae</taxon>
        <taxon>Acidisoma</taxon>
    </lineage>
</organism>
<evidence type="ECO:0000256" key="3">
    <source>
        <dbReference type="ARBA" id="ARBA00022475"/>
    </source>
</evidence>
<evidence type="ECO:0000256" key="9">
    <source>
        <dbReference type="RuleBase" id="RU003794"/>
    </source>
</evidence>
<keyword evidence="9" id="KW-0378">Hydrolase</keyword>
<evidence type="ECO:0000259" key="12">
    <source>
        <dbReference type="Pfam" id="PF06750"/>
    </source>
</evidence>
<comment type="caution">
    <text evidence="13">The sequence shown here is derived from an EMBL/GenBank/DDBJ whole genome shotgun (WGS) entry which is preliminary data.</text>
</comment>
<dbReference type="GO" id="GO:0008168">
    <property type="term" value="F:methyltransferase activity"/>
    <property type="evidence" value="ECO:0007669"/>
    <property type="project" value="UniProtKB-KW"/>
</dbReference>
<dbReference type="InterPro" id="IPR050882">
    <property type="entry name" value="Prepilin_peptidase/N-MTase"/>
</dbReference>
<reference evidence="13" key="2">
    <citation type="submission" date="2021-01" db="EMBL/GenBank/DDBJ databases">
        <authorList>
            <person name="Mieszkin S."/>
            <person name="Pouder E."/>
            <person name="Alain K."/>
        </authorList>
    </citation>
    <scope>NUCLEOTIDE SEQUENCE</scope>
    <source>
        <strain evidence="13">HW T2.11</strain>
    </source>
</reference>
<comment type="subcellular location">
    <subcellularLocation>
        <location evidence="1">Cell inner membrane</location>
        <topology evidence="1">Multi-pass membrane protein</topology>
    </subcellularLocation>
    <subcellularLocation>
        <location evidence="9">Cell membrane</location>
        <topology evidence="9">Multi-pass membrane protein</topology>
    </subcellularLocation>
</comment>
<keyword evidence="5 9" id="KW-0812">Transmembrane</keyword>
<comment type="function">
    <text evidence="9">Plays an essential role in type IV pili and type II pseudopili formation by proteolytically removing the leader sequence from substrate proteins and subsequently monomethylating the alpha-amino group of the newly exposed N-terminal phenylalanine.</text>
</comment>
<comment type="similarity">
    <text evidence="2 8">Belongs to the peptidase A24 family.</text>
</comment>
<dbReference type="GO" id="GO:0006465">
    <property type="term" value="P:signal peptide processing"/>
    <property type="evidence" value="ECO:0007669"/>
    <property type="project" value="TreeGrafter"/>
</dbReference>
<name>A0A963YTU9_9PROT</name>
<comment type="catalytic activity">
    <reaction evidence="9">
        <text>Typically cleaves a -Gly-|-Phe- bond to release an N-terminal, basic peptide of 5-8 residues from type IV prepilin, and then N-methylates the new N-terminal amino group, the methyl donor being S-adenosyl-L-methionine.</text>
        <dbReference type="EC" id="3.4.23.43"/>
    </reaction>
</comment>
<evidence type="ECO:0000256" key="10">
    <source>
        <dbReference type="SAM" id="Phobius"/>
    </source>
</evidence>
<dbReference type="Gene3D" id="1.20.120.1220">
    <property type="match status" value="1"/>
</dbReference>
<dbReference type="InterPro" id="IPR010627">
    <property type="entry name" value="Prepilin_pept_A24_N"/>
</dbReference>
<dbReference type="EC" id="2.1.1.-" evidence="9"/>
<keyword evidence="3" id="KW-1003">Cell membrane</keyword>
<gene>
    <name evidence="13" type="ORF">ASILVAE211_17360</name>
</gene>
<evidence type="ECO:0000313" key="14">
    <source>
        <dbReference type="Proteomes" id="UP000708298"/>
    </source>
</evidence>
<dbReference type="InterPro" id="IPR014032">
    <property type="entry name" value="Peptidase_A24A_bac"/>
</dbReference>
<keyword evidence="9" id="KW-0645">Protease</keyword>
<feature type="transmembrane region" description="Helical" evidence="10">
    <location>
        <begin position="189"/>
        <end position="214"/>
    </location>
</feature>
<keyword evidence="9" id="KW-0489">Methyltransferase</keyword>
<feature type="transmembrane region" description="Helical" evidence="10">
    <location>
        <begin position="125"/>
        <end position="144"/>
    </location>
</feature>
<dbReference type="GO" id="GO:0005886">
    <property type="term" value="C:plasma membrane"/>
    <property type="evidence" value="ECO:0007669"/>
    <property type="project" value="UniProtKB-SubCell"/>
</dbReference>
<feature type="transmembrane region" description="Helical" evidence="10">
    <location>
        <begin position="72"/>
        <end position="91"/>
    </location>
</feature>